<dbReference type="SUPFAM" id="SSF51735">
    <property type="entry name" value="NAD(P)-binding Rossmann-fold domains"/>
    <property type="match status" value="1"/>
</dbReference>
<dbReference type="PANTHER" id="PTHR21089">
    <property type="entry name" value="SHIKIMATE DEHYDROGENASE"/>
    <property type="match status" value="1"/>
</dbReference>
<proteinExistence type="predicted"/>
<evidence type="ECO:0000313" key="2">
    <source>
        <dbReference type="EMBL" id="GAA4150755.1"/>
    </source>
</evidence>
<dbReference type="RefSeq" id="WP_345023758.1">
    <property type="nucleotide sequence ID" value="NZ_BAABDO010000088.1"/>
</dbReference>
<feature type="compositionally biased region" description="Low complexity" evidence="1">
    <location>
        <begin position="10"/>
        <end position="22"/>
    </location>
</feature>
<name>A0ABP7Z9D5_9ACTN</name>
<comment type="caution">
    <text evidence="2">The sequence shown here is derived from an EMBL/GenBank/DDBJ whole genome shotgun (WGS) entry which is preliminary data.</text>
</comment>
<keyword evidence="3" id="KW-1185">Reference proteome</keyword>
<organism evidence="2 3">
    <name type="scientific">Actinomadura keratinilytica</name>
    <dbReference type="NCBI Taxonomy" id="547461"/>
    <lineage>
        <taxon>Bacteria</taxon>
        <taxon>Bacillati</taxon>
        <taxon>Actinomycetota</taxon>
        <taxon>Actinomycetes</taxon>
        <taxon>Streptosporangiales</taxon>
        <taxon>Thermomonosporaceae</taxon>
        <taxon>Actinomadura</taxon>
    </lineage>
</organism>
<protein>
    <submittedName>
        <fullName evidence="2">Shikimate dehydrogenase</fullName>
    </submittedName>
</protein>
<dbReference type="PANTHER" id="PTHR21089:SF1">
    <property type="entry name" value="BIFUNCTIONAL 3-DEHYDROQUINATE DEHYDRATASE_SHIKIMATE DEHYDROGENASE, CHLOROPLASTIC"/>
    <property type="match status" value="1"/>
</dbReference>
<evidence type="ECO:0000256" key="1">
    <source>
        <dbReference type="SAM" id="MobiDB-lite"/>
    </source>
</evidence>
<accession>A0ABP7Z9D5</accession>
<gene>
    <name evidence="2" type="ORF">GCM10022416_47400</name>
</gene>
<dbReference type="InterPro" id="IPR022893">
    <property type="entry name" value="Shikimate_DH_fam"/>
</dbReference>
<dbReference type="InterPro" id="IPR036291">
    <property type="entry name" value="NAD(P)-bd_dom_sf"/>
</dbReference>
<dbReference type="Proteomes" id="UP001500266">
    <property type="component" value="Unassembled WGS sequence"/>
</dbReference>
<reference evidence="3" key="1">
    <citation type="journal article" date="2019" name="Int. J. Syst. Evol. Microbiol.">
        <title>The Global Catalogue of Microorganisms (GCM) 10K type strain sequencing project: providing services to taxonomists for standard genome sequencing and annotation.</title>
        <authorList>
            <consortium name="The Broad Institute Genomics Platform"/>
            <consortium name="The Broad Institute Genome Sequencing Center for Infectious Disease"/>
            <person name="Wu L."/>
            <person name="Ma J."/>
        </authorList>
    </citation>
    <scope>NUCLEOTIDE SEQUENCE [LARGE SCALE GENOMIC DNA]</scope>
    <source>
        <strain evidence="3">JCM 17316</strain>
    </source>
</reference>
<sequence length="322" mass="33922">MTALDREPNAAPRAGSDAAPDADGPVMEFIGVSTGQSSIMRVFPAWARVLGLDGARLVGRDIALDGDPARYREAVAAIRDDPRRRGALVTTHKIAVYRAAADLFDEVDEFAALCGEISSISKRGGRLIGHAKDPITAGLALEEFLAPDHFAKTGGHVLLLGAGGAGTAIAWYLAHRADAPAEIVCTDVDAGRLAALRGVVPAGGGPRLVTRRAEGPADDLLAAMPPGSLVVNATGLGKDRPGSPLGPGAAFPRQAVVWELNYRGELDFLRAAREQSDRAGLRVEDGWRYFVHGWSQVVAEVFDVALTPDLVDELSRVAAEAR</sequence>
<evidence type="ECO:0000313" key="3">
    <source>
        <dbReference type="Proteomes" id="UP001500266"/>
    </source>
</evidence>
<feature type="region of interest" description="Disordered" evidence="1">
    <location>
        <begin position="1"/>
        <end position="22"/>
    </location>
</feature>
<dbReference type="Gene3D" id="3.40.50.720">
    <property type="entry name" value="NAD(P)-binding Rossmann-like Domain"/>
    <property type="match status" value="1"/>
</dbReference>
<dbReference type="EMBL" id="BAABDO010000088">
    <property type="protein sequence ID" value="GAA4150755.1"/>
    <property type="molecule type" value="Genomic_DNA"/>
</dbReference>
<dbReference type="Gene3D" id="3.40.50.10860">
    <property type="entry name" value="Leucine Dehydrogenase, chain A, domain 1"/>
    <property type="match status" value="1"/>
</dbReference>